<keyword evidence="3" id="KW-1185">Reference proteome</keyword>
<accession>A0A3D9LJG7</accession>
<gene>
    <name evidence="2" type="ORF">C7460_101472</name>
</gene>
<dbReference type="Pfam" id="PF09345">
    <property type="entry name" value="SiaC"/>
    <property type="match status" value="1"/>
</dbReference>
<protein>
    <submittedName>
        <fullName evidence="2">Uncharacterized protein DUF1987</fullName>
    </submittedName>
</protein>
<dbReference type="Proteomes" id="UP000256779">
    <property type="component" value="Unassembled WGS sequence"/>
</dbReference>
<sequence>MSSFEQDFLSSRQAPVVAPAGDLIIDPTTSTPHVSYTLHNSTLVIRGTSTRATIRPFYRRIFHHVLGGLKQANKLRVSLIYDEINHDSVFLLMEFFNRLEEESKNGADIALDWFSKDETHPIYFTGREVFTVLELSYPVRMLCLAS</sequence>
<evidence type="ECO:0000259" key="1">
    <source>
        <dbReference type="Pfam" id="PF09345"/>
    </source>
</evidence>
<dbReference type="InterPro" id="IPR018530">
    <property type="entry name" value="SiaC"/>
</dbReference>
<dbReference type="EMBL" id="QREG01000001">
    <property type="protein sequence ID" value="REE05953.1"/>
    <property type="molecule type" value="Genomic_DNA"/>
</dbReference>
<comment type="caution">
    <text evidence="2">The sequence shown here is derived from an EMBL/GenBank/DDBJ whole genome shotgun (WGS) entry which is preliminary data.</text>
</comment>
<organism evidence="2 3">
    <name type="scientific">Marinoscillum furvescens DSM 4134</name>
    <dbReference type="NCBI Taxonomy" id="1122208"/>
    <lineage>
        <taxon>Bacteria</taxon>
        <taxon>Pseudomonadati</taxon>
        <taxon>Bacteroidota</taxon>
        <taxon>Cytophagia</taxon>
        <taxon>Cytophagales</taxon>
        <taxon>Reichenbachiellaceae</taxon>
        <taxon>Marinoscillum</taxon>
    </lineage>
</organism>
<proteinExistence type="predicted"/>
<dbReference type="AlphaFoldDB" id="A0A3D9LJG7"/>
<feature type="domain" description="SiaC family regulatory phosphoprotein" evidence="1">
    <location>
        <begin position="25"/>
        <end position="126"/>
    </location>
</feature>
<dbReference type="RefSeq" id="WP_115866443.1">
    <property type="nucleotide sequence ID" value="NZ_QREG01000001.1"/>
</dbReference>
<name>A0A3D9LJG7_MARFU</name>
<evidence type="ECO:0000313" key="3">
    <source>
        <dbReference type="Proteomes" id="UP000256779"/>
    </source>
</evidence>
<reference evidence="2 3" key="1">
    <citation type="submission" date="2018-07" db="EMBL/GenBank/DDBJ databases">
        <title>Genomic Encyclopedia of Type Strains, Phase IV (KMG-IV): sequencing the most valuable type-strain genomes for metagenomic binning, comparative biology and taxonomic classification.</title>
        <authorList>
            <person name="Goeker M."/>
        </authorList>
    </citation>
    <scope>NUCLEOTIDE SEQUENCE [LARGE SCALE GENOMIC DNA]</scope>
    <source>
        <strain evidence="2 3">DSM 4134</strain>
    </source>
</reference>
<evidence type="ECO:0000313" key="2">
    <source>
        <dbReference type="EMBL" id="REE05953.1"/>
    </source>
</evidence>